<comment type="caution">
    <text evidence="2">The sequence shown here is derived from an EMBL/GenBank/DDBJ whole genome shotgun (WGS) entry which is preliminary data.</text>
</comment>
<gene>
    <name evidence="2" type="ORF">JCM19231_5485</name>
</gene>
<evidence type="ECO:0000256" key="1">
    <source>
        <dbReference type="SAM" id="MobiDB-lite"/>
    </source>
</evidence>
<evidence type="ECO:0000313" key="2">
    <source>
        <dbReference type="EMBL" id="GAM59691.1"/>
    </source>
</evidence>
<dbReference type="EMBL" id="BBRZ01000194">
    <property type="protein sequence ID" value="GAM59691.1"/>
    <property type="molecule type" value="Genomic_DNA"/>
</dbReference>
<feature type="compositionally biased region" description="Acidic residues" evidence="1">
    <location>
        <begin position="47"/>
        <end position="58"/>
    </location>
</feature>
<sequence length="65" mass="7542">MAEKLRDWVKDVEEEPEEITTEHEVVEEHEPLEAEEKEQQESVEIAAEQESDEPGESEGETKYPT</sequence>
<dbReference type="Proteomes" id="UP000031671">
    <property type="component" value="Unassembled WGS sequence"/>
</dbReference>
<evidence type="ECO:0000313" key="3">
    <source>
        <dbReference type="Proteomes" id="UP000031671"/>
    </source>
</evidence>
<proteinExistence type="predicted"/>
<feature type="compositionally biased region" description="Basic and acidic residues" evidence="1">
    <location>
        <begin position="1"/>
        <end position="11"/>
    </location>
</feature>
<dbReference type="AlphaFoldDB" id="A0A0B8P0E8"/>
<name>A0A0B8P0E8_9VIBR</name>
<accession>A0A0B8P0E8</accession>
<protein>
    <submittedName>
        <fullName evidence="2">Uncharacterized protein</fullName>
    </submittedName>
</protein>
<keyword evidence="3" id="KW-1185">Reference proteome</keyword>
<reference evidence="2 3" key="1">
    <citation type="submission" date="2015-01" db="EMBL/GenBank/DDBJ databases">
        <title>Vibrio sp. C1 JCM 19231 whole genome shotgun sequence.</title>
        <authorList>
            <person name="Sawabe T."/>
            <person name="Meirelles P."/>
            <person name="Feng G."/>
            <person name="Sayaka M."/>
            <person name="Hattori M."/>
            <person name="Ohkuma M."/>
        </authorList>
    </citation>
    <scope>NUCLEOTIDE SEQUENCE [LARGE SCALE GENOMIC DNA]</scope>
    <source>
        <strain evidence="3">JCM 19231</strain>
    </source>
</reference>
<feature type="compositionally biased region" description="Basic and acidic residues" evidence="1">
    <location>
        <begin position="20"/>
        <end position="40"/>
    </location>
</feature>
<organism evidence="2 3">
    <name type="scientific">Vibrio ishigakensis</name>
    <dbReference type="NCBI Taxonomy" id="1481914"/>
    <lineage>
        <taxon>Bacteria</taxon>
        <taxon>Pseudomonadati</taxon>
        <taxon>Pseudomonadota</taxon>
        <taxon>Gammaproteobacteria</taxon>
        <taxon>Vibrionales</taxon>
        <taxon>Vibrionaceae</taxon>
        <taxon>Vibrio</taxon>
    </lineage>
</organism>
<feature type="region of interest" description="Disordered" evidence="1">
    <location>
        <begin position="1"/>
        <end position="65"/>
    </location>
</feature>
<reference evidence="2 3" key="2">
    <citation type="submission" date="2015-01" db="EMBL/GenBank/DDBJ databases">
        <authorList>
            <consortium name="NBRP consortium"/>
            <person name="Sawabe T."/>
            <person name="Meirelles P."/>
            <person name="Feng G."/>
            <person name="Sayaka M."/>
            <person name="Hattori M."/>
            <person name="Ohkuma M."/>
        </authorList>
    </citation>
    <scope>NUCLEOTIDE SEQUENCE [LARGE SCALE GENOMIC DNA]</scope>
    <source>
        <strain evidence="3">JCM 19231</strain>
    </source>
</reference>